<dbReference type="AlphaFoldDB" id="A0A1Y4DDD1"/>
<reference evidence="3" key="1">
    <citation type="submission" date="2017-04" db="EMBL/GenBank/DDBJ databases">
        <title>Function of individual gut microbiota members based on whole genome sequencing of pure cultures obtained from chicken caecum.</title>
        <authorList>
            <person name="Medvecky M."/>
            <person name="Cejkova D."/>
            <person name="Polansky O."/>
            <person name="Karasova D."/>
            <person name="Kubasova T."/>
            <person name="Cizek A."/>
            <person name="Rychlik I."/>
        </authorList>
    </citation>
    <scope>NUCLEOTIDE SEQUENCE [LARGE SCALE GENOMIC DNA]</scope>
    <source>
        <strain evidence="3">An273</strain>
    </source>
</reference>
<dbReference type="Proteomes" id="UP000196368">
    <property type="component" value="Unassembled WGS sequence"/>
</dbReference>
<proteinExistence type="predicted"/>
<organism evidence="2 3">
    <name type="scientific">Candidatus Avelusimicrobium gallicola</name>
    <dbReference type="NCBI Taxonomy" id="2562704"/>
    <lineage>
        <taxon>Bacteria</taxon>
        <taxon>Pseudomonadati</taxon>
        <taxon>Elusimicrobiota</taxon>
        <taxon>Elusimicrobia</taxon>
        <taxon>Elusimicrobiales</taxon>
        <taxon>Elusimicrobiaceae</taxon>
        <taxon>Candidatus Avelusimicrobium</taxon>
    </lineage>
</organism>
<dbReference type="RefSeq" id="WP_087288764.1">
    <property type="nucleotide sequence ID" value="NZ_NFJD01000003.1"/>
</dbReference>
<keyword evidence="3" id="KW-1185">Reference proteome</keyword>
<name>A0A1Y4DDD1_9BACT</name>
<feature type="coiled-coil region" evidence="1">
    <location>
        <begin position="26"/>
        <end position="63"/>
    </location>
</feature>
<evidence type="ECO:0000313" key="3">
    <source>
        <dbReference type="Proteomes" id="UP000196368"/>
    </source>
</evidence>
<dbReference type="EMBL" id="NFJD01000003">
    <property type="protein sequence ID" value="OUO56642.1"/>
    <property type="molecule type" value="Genomic_DNA"/>
</dbReference>
<comment type="caution">
    <text evidence="2">The sequence shown here is derived from an EMBL/GenBank/DDBJ whole genome shotgun (WGS) entry which is preliminary data.</text>
</comment>
<sequence>MTPDFFNAAWKIAALVFAAGGMWSELRAIRKDIARLEAKQDKYNTLQERVARLEDSCANAHKRISELHYNRRD</sequence>
<evidence type="ECO:0000313" key="2">
    <source>
        <dbReference type="EMBL" id="OUO56642.1"/>
    </source>
</evidence>
<keyword evidence="1" id="KW-0175">Coiled coil</keyword>
<evidence type="ECO:0000256" key="1">
    <source>
        <dbReference type="SAM" id="Coils"/>
    </source>
</evidence>
<gene>
    <name evidence="2" type="ORF">B5F75_05480</name>
</gene>
<accession>A0A1Y4DDD1</accession>
<protein>
    <submittedName>
        <fullName evidence="2">Uncharacterized protein</fullName>
    </submittedName>
</protein>